<comment type="caution">
    <text evidence="4">The sequence shown here is derived from an EMBL/GenBank/DDBJ whole genome shotgun (WGS) entry which is preliminary data.</text>
</comment>
<dbReference type="InterPro" id="IPR006076">
    <property type="entry name" value="FAD-dep_OxRdtase"/>
</dbReference>
<dbReference type="AlphaFoldDB" id="A0A3N9XE59"/>
<feature type="domain" description="FAD-binding" evidence="3">
    <location>
        <begin position="530"/>
        <end position="694"/>
    </location>
</feature>
<name>A0A3N9XE59_9ACTN</name>
<sequence length="959" mass="100231">MGGAGRASRRLAIRRPDCHCHGHGHAETHLGGLMSWPGSAASGWQRDDPRAARQPALSGDDEATVAIVGGGLAGLALAYQLTNHLPGSDILVLEATEVGSGASGHSTGIVGPGVGGPITTLVKRYGPDRARTMFGATLDGIAALRRLARALPDGCELTDGFQLVAASASAHTGSLRRQAQTLRELGFDASYLGHDGTTERLGTARYHGALCYPDIALINPWLLVQSLRAALLAAGVRIAENTPVTGLTGGDPVILTAGGHRVRARRVAVTTDGFTTGLGLFTRNVAVIRTHVLRTASVSPHLLAESGWDGRGAAIDSRSFFNYLRLTARGQLLFGGGPALLEPRVDERGVAAVRARLVRELAATFPALADVPVTDFWSGVTASTFDRLPIVGPVPGQAGVWFAGAWCGHGLALSALTAELLAPRLAGVVGGVGPAPMPDLPWMRSTASLMPTGRIGNLLLAGYLRGLDAVDRLAPARRSARATPPALAVPAVPTPVAPAAQPPAAPATEPPAAPVPGAAVPGSRPVEQQVDVVIVGARVAGSALAARLAAGGLSVALFDRGDLPTPTLSTHILHGTEDLRIEGVYDTVVALGVPPLHDVRVRLDDVELHFRHPDNPGLCPRREVLDQVLLDRAAAAGAKTSTGTAVVGLRRGSDGTVSGVTVQHADGSVRDVSAQLVIGADGRNSSVARWVGARQYLTTRSERALLWRYFTGVRIPPALLWHRIGVHIVSILPTGPEDFVLIAQPPEHLQGELAGRDVAGFLRHVESVSPAVAELAAAARPVGNLNRIVRYPCFFRQPFGPGWALVGDAGHAKDATLGHGINDALRSARGLAAVLTAHWGQPAALSSGLARWARDRDKTELANYWYGQDIGRGGAVTTMERAILAGIQRDSRAVGRLDDVMGDRLDADRLLTLPRLVGAVAHRVTSGEPASVVGREAVDLVQLAWARRRAATRHAPSAP</sequence>
<accession>A0A3N9XE59</accession>
<feature type="domain" description="FAD dependent oxidoreductase" evidence="2">
    <location>
        <begin position="65"/>
        <end position="422"/>
    </location>
</feature>
<feature type="compositionally biased region" description="Pro residues" evidence="1">
    <location>
        <begin position="493"/>
        <end position="514"/>
    </location>
</feature>
<dbReference type="InterPro" id="IPR002938">
    <property type="entry name" value="FAD-bd"/>
</dbReference>
<evidence type="ECO:0000313" key="5">
    <source>
        <dbReference type="Proteomes" id="UP000278981"/>
    </source>
</evidence>
<dbReference type="Gene3D" id="3.50.50.60">
    <property type="entry name" value="FAD/NAD(P)-binding domain"/>
    <property type="match status" value="2"/>
</dbReference>
<proteinExistence type="predicted"/>
<dbReference type="InterPro" id="IPR036188">
    <property type="entry name" value="FAD/NAD-bd_sf"/>
</dbReference>
<dbReference type="GO" id="GO:0071949">
    <property type="term" value="F:FAD binding"/>
    <property type="evidence" value="ECO:0007669"/>
    <property type="project" value="InterPro"/>
</dbReference>
<dbReference type="Pfam" id="PF01266">
    <property type="entry name" value="DAO"/>
    <property type="match status" value="1"/>
</dbReference>
<evidence type="ECO:0008006" key="6">
    <source>
        <dbReference type="Google" id="ProtNLM"/>
    </source>
</evidence>
<evidence type="ECO:0000259" key="2">
    <source>
        <dbReference type="Pfam" id="PF01266"/>
    </source>
</evidence>
<dbReference type="PRINTS" id="PR00420">
    <property type="entry name" value="RNGMNOXGNASE"/>
</dbReference>
<feature type="region of interest" description="Disordered" evidence="1">
    <location>
        <begin position="39"/>
        <end position="59"/>
    </location>
</feature>
<dbReference type="EMBL" id="QDGB01000371">
    <property type="protein sequence ID" value="RQX11436.1"/>
    <property type="molecule type" value="Genomic_DNA"/>
</dbReference>
<feature type="region of interest" description="Disordered" evidence="1">
    <location>
        <begin position="493"/>
        <end position="522"/>
    </location>
</feature>
<evidence type="ECO:0000256" key="1">
    <source>
        <dbReference type="SAM" id="MobiDB-lite"/>
    </source>
</evidence>
<dbReference type="PANTHER" id="PTHR13847:SF281">
    <property type="entry name" value="FAD DEPENDENT OXIDOREDUCTASE DOMAIN-CONTAINING PROTEIN"/>
    <property type="match status" value="1"/>
</dbReference>
<evidence type="ECO:0000313" key="4">
    <source>
        <dbReference type="EMBL" id="RQX11436.1"/>
    </source>
</evidence>
<gene>
    <name evidence="4" type="ORF">DDE19_30875</name>
</gene>
<dbReference type="PANTHER" id="PTHR13847">
    <property type="entry name" value="SARCOSINE DEHYDROGENASE-RELATED"/>
    <property type="match status" value="1"/>
</dbReference>
<protein>
    <recommendedName>
        <fullName evidence="6">FAD-dependent oxidoreductase</fullName>
    </recommendedName>
</protein>
<reference evidence="4 5" key="1">
    <citation type="submission" date="2018-04" db="EMBL/GenBank/DDBJ databases">
        <title>Micromonosporas from Atacama Desert.</title>
        <authorList>
            <person name="Carro L."/>
            <person name="Klenk H.-P."/>
            <person name="Goodfellow M."/>
        </authorList>
    </citation>
    <scope>NUCLEOTIDE SEQUENCE [LARGE SCALE GENOMIC DNA]</scope>
    <source>
        <strain evidence="4 5">LB19</strain>
    </source>
</reference>
<dbReference type="Proteomes" id="UP000278981">
    <property type="component" value="Unassembled WGS sequence"/>
</dbReference>
<dbReference type="Pfam" id="PF01494">
    <property type="entry name" value="FAD_binding_3"/>
    <property type="match status" value="1"/>
</dbReference>
<evidence type="ECO:0000259" key="3">
    <source>
        <dbReference type="Pfam" id="PF01494"/>
    </source>
</evidence>
<dbReference type="Gene3D" id="3.30.9.10">
    <property type="entry name" value="D-Amino Acid Oxidase, subunit A, domain 2"/>
    <property type="match status" value="1"/>
</dbReference>
<dbReference type="SUPFAM" id="SSF51905">
    <property type="entry name" value="FAD/NAD(P)-binding domain"/>
    <property type="match status" value="2"/>
</dbReference>
<dbReference type="GO" id="GO:0005737">
    <property type="term" value="C:cytoplasm"/>
    <property type="evidence" value="ECO:0007669"/>
    <property type="project" value="TreeGrafter"/>
</dbReference>
<organism evidence="4 5">
    <name type="scientific">Micromonospora ureilytica</name>
    <dbReference type="NCBI Taxonomy" id="709868"/>
    <lineage>
        <taxon>Bacteria</taxon>
        <taxon>Bacillati</taxon>
        <taxon>Actinomycetota</taxon>
        <taxon>Actinomycetes</taxon>
        <taxon>Micromonosporales</taxon>
        <taxon>Micromonosporaceae</taxon>
        <taxon>Micromonospora</taxon>
    </lineage>
</organism>